<reference evidence="1" key="1">
    <citation type="submission" date="2020-10" db="EMBL/GenBank/DDBJ databases">
        <authorList>
            <person name="Gilroy R."/>
        </authorList>
    </citation>
    <scope>NUCLEOTIDE SEQUENCE</scope>
    <source>
        <strain evidence="1">ChiSjej1B19-7085</strain>
    </source>
</reference>
<evidence type="ECO:0000313" key="2">
    <source>
        <dbReference type="Proteomes" id="UP000886785"/>
    </source>
</evidence>
<protein>
    <submittedName>
        <fullName evidence="1">Uncharacterized protein</fullName>
    </submittedName>
</protein>
<dbReference type="Proteomes" id="UP000886785">
    <property type="component" value="Unassembled WGS sequence"/>
</dbReference>
<organism evidence="1 2">
    <name type="scientific">Candidatus Gallacutalibacter pullicola</name>
    <dbReference type="NCBI Taxonomy" id="2840830"/>
    <lineage>
        <taxon>Bacteria</taxon>
        <taxon>Bacillati</taxon>
        <taxon>Bacillota</taxon>
        <taxon>Clostridia</taxon>
        <taxon>Eubacteriales</taxon>
        <taxon>Candidatus Gallacutalibacter</taxon>
    </lineage>
</organism>
<name>A0A9D1J1C3_9FIRM</name>
<accession>A0A9D1J1C3</accession>
<reference evidence="1" key="2">
    <citation type="journal article" date="2021" name="PeerJ">
        <title>Extensive microbial diversity within the chicken gut microbiome revealed by metagenomics and culture.</title>
        <authorList>
            <person name="Gilroy R."/>
            <person name="Ravi A."/>
            <person name="Getino M."/>
            <person name="Pursley I."/>
            <person name="Horton D.L."/>
            <person name="Alikhan N.F."/>
            <person name="Baker D."/>
            <person name="Gharbi K."/>
            <person name="Hall N."/>
            <person name="Watson M."/>
            <person name="Adriaenssens E.M."/>
            <person name="Foster-Nyarko E."/>
            <person name="Jarju S."/>
            <person name="Secka A."/>
            <person name="Antonio M."/>
            <person name="Oren A."/>
            <person name="Chaudhuri R.R."/>
            <person name="La Ragione R."/>
            <person name="Hildebrand F."/>
            <person name="Pallen M.J."/>
        </authorList>
    </citation>
    <scope>NUCLEOTIDE SEQUENCE</scope>
    <source>
        <strain evidence="1">ChiSjej1B19-7085</strain>
    </source>
</reference>
<dbReference type="EMBL" id="DVHF01000050">
    <property type="protein sequence ID" value="HIR56934.1"/>
    <property type="molecule type" value="Genomic_DNA"/>
</dbReference>
<comment type="caution">
    <text evidence="1">The sequence shown here is derived from an EMBL/GenBank/DDBJ whole genome shotgun (WGS) entry which is preliminary data.</text>
</comment>
<gene>
    <name evidence="1" type="ORF">IAA54_04635</name>
</gene>
<proteinExistence type="predicted"/>
<dbReference type="AlphaFoldDB" id="A0A9D1J1C3"/>
<sequence length="836" mass="94321">MKEPVLQWIYAGPFTLDVSNRYRDNYIVPSSDYTDFWDEARRLLSGLEEVREGQPLSLYGQESGWKYYRVTEADRKLTFAGFGTYARLLASFFHTRLIAQRDGDMEFSFWFTGSAAVRVNGQIVFSHVEVGRCDRSVTFTAPLHQGENTCEILLLNVHLHCTNSFSLLADPEASAGPPLLPEIADRDSFERQISSFYLSRTLLHPGELPELCADSEISLPWPLRWELVGTSEKDAASAPPRACGSIVCRDGKWIAENIPSEYAPGGYSLKISCVLPSGIAVPGPSLSFQAVRFFPETPENAGYERRREYLLDCLASTDLGTKRDMSAVFGELVKLLRGRTEDFCEANVFRTINYINTRYDCSDFAMHGVIRLYAMYAGKGILSAALEAALRQCILNFKYWVDEPGRTMMFTRSENHEMLFHSAEYAAGQLFPCDIFPNSGQNGLFHSLKGQILSEQWIREKGRWGFTEWLSNTYYEEDVLALLTIYDFGEENAPFRRLAKNLLDWVTVLIACHQHHGVMATTHGRCYEESLMYPETEAIANLNWLLLGEPRRLCEHFSIGAAALCGSSYRAPAGLENLARVPLWTKARMGMFQDRGGDGVNCSTYRTDRYMVSGLVESRAGEHGGQVNAGQLLLEGTVPVFVTCFDNKSETTRPSYWGGQYIMPKTAAYRNFLGFLYRIPTVVGYTHCYFPEASFDETICRNGWWFGRKGEAYAAVYSQKPARMVREGDCRGREILCLEKENVWLLEAGSKEEYGSFEGFAERIANARIRCENGGLTYDSPSVGRVFLSWDSPCTVDGVPLLEKPFPLIENEYVFSEYGSGSITSPRTSRSLNFNF</sequence>
<evidence type="ECO:0000313" key="1">
    <source>
        <dbReference type="EMBL" id="HIR56934.1"/>
    </source>
</evidence>